<dbReference type="Pfam" id="PF23212">
    <property type="entry name" value="DUF7064"/>
    <property type="match status" value="1"/>
</dbReference>
<dbReference type="AlphaFoldDB" id="A0AAD6VNR5"/>
<comment type="caution">
    <text evidence="2">The sequence shown here is derived from an EMBL/GenBank/DDBJ whole genome shotgun (WGS) entry which is preliminary data.</text>
</comment>
<sequence>MPAVERKSIRLTSTAAELIILTLLGDFGAPPASGSGHTLHLQAPHYEATHDVAPGAELKTYRIRFAGTVAAHDTPASVLRGDCARAASEHLALDLTYHSAGTPYQYRISTRYEIPCAVSGAVVINGQETTLHAVPGQRDHSWAPRDFWALDWVWSAFHVGAQYFHATELRFFGGARIPVGYVQQAAGAGPVRELEGVACAETHDGGAGDEGRLASGMDITVTPRGGEAMKVSVEPVGHAPLRLVSDDGRVSLFDRAWGRVRLEDGRTGVGWFEWNQNVLDDAQV</sequence>
<organism evidence="2 3">
    <name type="scientific">Mycena pura</name>
    <dbReference type="NCBI Taxonomy" id="153505"/>
    <lineage>
        <taxon>Eukaryota</taxon>
        <taxon>Fungi</taxon>
        <taxon>Dikarya</taxon>
        <taxon>Basidiomycota</taxon>
        <taxon>Agaricomycotina</taxon>
        <taxon>Agaricomycetes</taxon>
        <taxon>Agaricomycetidae</taxon>
        <taxon>Agaricales</taxon>
        <taxon>Marasmiineae</taxon>
        <taxon>Mycenaceae</taxon>
        <taxon>Mycena</taxon>
    </lineage>
</organism>
<dbReference type="InterPro" id="IPR055492">
    <property type="entry name" value="DUF7064"/>
</dbReference>
<dbReference type="Proteomes" id="UP001219525">
    <property type="component" value="Unassembled WGS sequence"/>
</dbReference>
<evidence type="ECO:0000313" key="2">
    <source>
        <dbReference type="EMBL" id="KAJ7218400.1"/>
    </source>
</evidence>
<gene>
    <name evidence="2" type="ORF">GGX14DRAFT_594814</name>
</gene>
<evidence type="ECO:0000313" key="3">
    <source>
        <dbReference type="Proteomes" id="UP001219525"/>
    </source>
</evidence>
<keyword evidence="3" id="KW-1185">Reference proteome</keyword>
<proteinExistence type="predicted"/>
<feature type="domain" description="DUF7064" evidence="1">
    <location>
        <begin position="148"/>
        <end position="277"/>
    </location>
</feature>
<dbReference type="SUPFAM" id="SSF159245">
    <property type="entry name" value="AttH-like"/>
    <property type="match status" value="1"/>
</dbReference>
<accession>A0AAD6VNR5</accession>
<evidence type="ECO:0000259" key="1">
    <source>
        <dbReference type="Pfam" id="PF23212"/>
    </source>
</evidence>
<reference evidence="2" key="1">
    <citation type="submission" date="2023-03" db="EMBL/GenBank/DDBJ databases">
        <title>Massive genome expansion in bonnet fungi (Mycena s.s.) driven by repeated elements and novel gene families across ecological guilds.</title>
        <authorList>
            <consortium name="Lawrence Berkeley National Laboratory"/>
            <person name="Harder C.B."/>
            <person name="Miyauchi S."/>
            <person name="Viragh M."/>
            <person name="Kuo A."/>
            <person name="Thoen E."/>
            <person name="Andreopoulos B."/>
            <person name="Lu D."/>
            <person name="Skrede I."/>
            <person name="Drula E."/>
            <person name="Henrissat B."/>
            <person name="Morin E."/>
            <person name="Kohler A."/>
            <person name="Barry K."/>
            <person name="LaButti K."/>
            <person name="Morin E."/>
            <person name="Salamov A."/>
            <person name="Lipzen A."/>
            <person name="Mereny Z."/>
            <person name="Hegedus B."/>
            <person name="Baldrian P."/>
            <person name="Stursova M."/>
            <person name="Weitz H."/>
            <person name="Taylor A."/>
            <person name="Grigoriev I.V."/>
            <person name="Nagy L.G."/>
            <person name="Martin F."/>
            <person name="Kauserud H."/>
        </authorList>
    </citation>
    <scope>NUCLEOTIDE SEQUENCE</scope>
    <source>
        <strain evidence="2">9144</strain>
    </source>
</reference>
<dbReference type="EMBL" id="JARJCW010000012">
    <property type="protein sequence ID" value="KAJ7218400.1"/>
    <property type="molecule type" value="Genomic_DNA"/>
</dbReference>
<name>A0AAD6VNR5_9AGAR</name>
<protein>
    <recommendedName>
        <fullName evidence="1">DUF7064 domain-containing protein</fullName>
    </recommendedName>
</protein>